<accession>E5FID3</accession>
<dbReference type="KEGG" id="vg:10021244"/>
<name>E5FID3_9CAUD</name>
<dbReference type="Proteomes" id="UP000007430">
    <property type="component" value="Segment"/>
</dbReference>
<proteinExistence type="predicted"/>
<sequence length="61" mass="6975">MERLPYTPQKLAQIMNLPTIHILQTAIYAWDVLKHGIFPGSGGLISVKQKLFFLLKNTHEN</sequence>
<evidence type="ECO:0000313" key="2">
    <source>
        <dbReference type="Proteomes" id="UP000007430"/>
    </source>
</evidence>
<reference evidence="1 2" key="1">
    <citation type="journal article" date="2010" name="Arch. Virol.">
        <title>Low-temperature T4-like coliphages vB_EcoM-VR5, vB_EcoM-VR7 and vB_EcoM-VR20.</title>
        <authorList>
            <person name="Kaliniene L."/>
            <person name="Klausa V."/>
            <person name="Truncaite L."/>
        </authorList>
    </citation>
    <scope>NUCLEOTIDE SEQUENCE [LARGE SCALE GENOMIC DNA]</scope>
    <source>
        <strain evidence="1">VR7</strain>
    </source>
</reference>
<dbReference type="GeneID" id="10021244"/>
<evidence type="ECO:0000313" key="1">
    <source>
        <dbReference type="EMBL" id="ADR32393.1"/>
    </source>
</evidence>
<gene>
    <name evidence="1" type="primary">dda.1`</name>
    <name evidence="1" type="ORF">VR7_gp019</name>
</gene>
<organism evidence="1 2">
    <name type="scientific">Escherichia phage vB_EcoM_VR7</name>
    <dbReference type="NCBI Taxonomy" id="700939"/>
    <lineage>
        <taxon>Viruses</taxon>
        <taxon>Duplodnaviria</taxon>
        <taxon>Heunggongvirae</taxon>
        <taxon>Uroviricota</taxon>
        <taxon>Caudoviricetes</taxon>
        <taxon>Pantevenvirales</taxon>
        <taxon>Straboviridae</taxon>
        <taxon>Tevenvirinae</taxon>
        <taxon>Gaprivervirus</taxon>
        <taxon>Gaprivervirus vr7</taxon>
    </lineage>
</organism>
<keyword evidence="2" id="KW-1185">Reference proteome</keyword>
<protein>
    <submittedName>
        <fullName evidence="1">Uncharacterized protein dda.1`</fullName>
    </submittedName>
</protein>
<dbReference type="RefSeq" id="YP_004063700.1">
    <property type="nucleotide sequence ID" value="NC_014792.1"/>
</dbReference>
<dbReference type="EMBL" id="HM563683">
    <property type="protein sequence ID" value="ADR32393.1"/>
    <property type="molecule type" value="Genomic_DNA"/>
</dbReference>